<dbReference type="EMBL" id="JADGJD010000627">
    <property type="protein sequence ID" value="KAJ3049556.1"/>
    <property type="molecule type" value="Genomic_DNA"/>
</dbReference>
<dbReference type="AlphaFoldDB" id="A0AAD5SAI2"/>
<proteinExistence type="predicted"/>
<dbReference type="SUPFAM" id="SSF48403">
    <property type="entry name" value="Ankyrin repeat"/>
    <property type="match status" value="1"/>
</dbReference>
<reference evidence="1" key="1">
    <citation type="submission" date="2020-05" db="EMBL/GenBank/DDBJ databases">
        <title>Phylogenomic resolution of chytrid fungi.</title>
        <authorList>
            <person name="Stajich J.E."/>
            <person name="Amses K."/>
            <person name="Simmons R."/>
            <person name="Seto K."/>
            <person name="Myers J."/>
            <person name="Bonds A."/>
            <person name="Quandt C.A."/>
            <person name="Barry K."/>
            <person name="Liu P."/>
            <person name="Grigoriev I."/>
            <person name="Longcore J.E."/>
            <person name="James T.Y."/>
        </authorList>
    </citation>
    <scope>NUCLEOTIDE SEQUENCE</scope>
    <source>
        <strain evidence="1">JEL0318</strain>
    </source>
</reference>
<dbReference type="InterPro" id="IPR036770">
    <property type="entry name" value="Ankyrin_rpt-contain_sf"/>
</dbReference>
<keyword evidence="2" id="KW-1185">Reference proteome</keyword>
<comment type="caution">
    <text evidence="1">The sequence shown here is derived from an EMBL/GenBank/DDBJ whole genome shotgun (WGS) entry which is preliminary data.</text>
</comment>
<dbReference type="Gene3D" id="1.25.40.20">
    <property type="entry name" value="Ankyrin repeat-containing domain"/>
    <property type="match status" value="1"/>
</dbReference>
<evidence type="ECO:0000313" key="1">
    <source>
        <dbReference type="EMBL" id="KAJ3049556.1"/>
    </source>
</evidence>
<organism evidence="1 2">
    <name type="scientific">Rhizophlyctis rosea</name>
    <dbReference type="NCBI Taxonomy" id="64517"/>
    <lineage>
        <taxon>Eukaryota</taxon>
        <taxon>Fungi</taxon>
        <taxon>Fungi incertae sedis</taxon>
        <taxon>Chytridiomycota</taxon>
        <taxon>Chytridiomycota incertae sedis</taxon>
        <taxon>Chytridiomycetes</taxon>
        <taxon>Rhizophlyctidales</taxon>
        <taxon>Rhizophlyctidaceae</taxon>
        <taxon>Rhizophlyctis</taxon>
    </lineage>
</organism>
<dbReference type="Proteomes" id="UP001212841">
    <property type="component" value="Unassembled WGS sequence"/>
</dbReference>
<accession>A0AAD5SAI2</accession>
<name>A0AAD5SAI2_9FUNG</name>
<protein>
    <submittedName>
        <fullName evidence="1">Uncharacterized protein</fullName>
    </submittedName>
</protein>
<sequence length="562" mass="63292">MDNPCWLTVGLAWAAANNAVNLLRLFLAPPVKQHILSLSVSTGIETPLFLQALRLAIQGEAPGSVELLWDEAFLQLKPPTTTAPPPILQSRYYSRVNWFNCLTAFFDCQDFRAGLSTFQLQILVRLLNNRICPRQLTLDLVRTSDRGEEHLCFSLPLLLEYLTTDQITQVIRSLRGWYDATSLDAGVMEVFLARGIDDRAVEIALEAACRLYPGWSDEESRVKWDVVELLVDYGVGMDQALCAAVRQCNGLFVRWLINIGADWQYLEDSVKLDAVARTSIGILYTLIVEEIVDIWELDIMVFYPIEDVRGLIVWDVLVEWREANPDCRKAFIDIDSMEEEQGTDTISALIKHLVSQGNTAHLSLLLDRLSRTNHPALTPTLLSSSLIIASLHCYYTTCDLLLQNGADPSYNDFRCLKALYEYHHIDSSNYPPTSERYIRVAELLTTKSDYHPSEVDLRVLSQRATGHMFHCKFLTFILETRPPTLIEGLGVLAVLLQCPLRNITRDDVVRRGFGRVLEVLGRCGASPVDADPEVVGRWLGGCEAGLLRMVEEVLSPTQYDTA</sequence>
<evidence type="ECO:0000313" key="2">
    <source>
        <dbReference type="Proteomes" id="UP001212841"/>
    </source>
</evidence>
<gene>
    <name evidence="1" type="ORF">HK097_009461</name>
</gene>